<dbReference type="Pfam" id="PF00528">
    <property type="entry name" value="BPD_transp_1"/>
    <property type="match status" value="1"/>
</dbReference>
<keyword evidence="3" id="KW-1003">Cell membrane</keyword>
<accession>A0ABT4QGN4</accession>
<evidence type="ECO:0000256" key="1">
    <source>
        <dbReference type="ARBA" id="ARBA00004651"/>
    </source>
</evidence>
<dbReference type="PANTHER" id="PTHR32243:SF24">
    <property type="entry name" value="DIACETYLCHITOBIOSE UPTAKE SYSTEM PERMEASE PROTEIN NGCG"/>
    <property type="match status" value="1"/>
</dbReference>
<dbReference type="Proteomes" id="UP001527882">
    <property type="component" value="Unassembled WGS sequence"/>
</dbReference>
<organism evidence="9 10">
    <name type="scientific">Paenibacillus gyeongsangnamensis</name>
    <dbReference type="NCBI Taxonomy" id="3388067"/>
    <lineage>
        <taxon>Bacteria</taxon>
        <taxon>Bacillati</taxon>
        <taxon>Bacillota</taxon>
        <taxon>Bacilli</taxon>
        <taxon>Bacillales</taxon>
        <taxon>Paenibacillaceae</taxon>
        <taxon>Paenibacillus</taxon>
    </lineage>
</organism>
<comment type="similarity">
    <text evidence="7">Belongs to the binding-protein-dependent transport system permease family.</text>
</comment>
<evidence type="ECO:0000256" key="5">
    <source>
        <dbReference type="ARBA" id="ARBA00022989"/>
    </source>
</evidence>
<comment type="caution">
    <text evidence="9">The sequence shown here is derived from an EMBL/GenBank/DDBJ whole genome shotgun (WGS) entry which is preliminary data.</text>
</comment>
<dbReference type="InterPro" id="IPR035906">
    <property type="entry name" value="MetI-like_sf"/>
</dbReference>
<keyword evidence="4 7" id="KW-0812">Transmembrane</keyword>
<evidence type="ECO:0000313" key="10">
    <source>
        <dbReference type="Proteomes" id="UP001527882"/>
    </source>
</evidence>
<dbReference type="SUPFAM" id="SSF161098">
    <property type="entry name" value="MetI-like"/>
    <property type="match status" value="1"/>
</dbReference>
<dbReference type="PROSITE" id="PS50928">
    <property type="entry name" value="ABC_TM1"/>
    <property type="match status" value="1"/>
</dbReference>
<gene>
    <name evidence="9" type="ORF">O9H85_27315</name>
</gene>
<reference evidence="9 10" key="1">
    <citation type="submission" date="2022-12" db="EMBL/GenBank/DDBJ databases">
        <title>Draft genome sequence of Paenibacillus sp. dW9.</title>
        <authorList>
            <person name="Choi E.-W."/>
            <person name="Kim D.-U."/>
        </authorList>
    </citation>
    <scope>NUCLEOTIDE SEQUENCE [LARGE SCALE GENOMIC DNA]</scope>
    <source>
        <strain evidence="10">dW9</strain>
    </source>
</reference>
<evidence type="ECO:0000256" key="7">
    <source>
        <dbReference type="RuleBase" id="RU363032"/>
    </source>
</evidence>
<evidence type="ECO:0000313" key="9">
    <source>
        <dbReference type="EMBL" id="MCZ8516045.1"/>
    </source>
</evidence>
<feature type="transmembrane region" description="Helical" evidence="7">
    <location>
        <begin position="83"/>
        <end position="105"/>
    </location>
</feature>
<keyword evidence="2 7" id="KW-0813">Transport</keyword>
<keyword evidence="5 7" id="KW-1133">Transmembrane helix</keyword>
<name>A0ABT4QGN4_9BACL</name>
<dbReference type="CDD" id="cd06261">
    <property type="entry name" value="TM_PBP2"/>
    <property type="match status" value="1"/>
</dbReference>
<sequence>MAGTNSASKRKIVSQLAELPYYVLLGGWAIFTIFTFIWIMYTSFKTNKELFSNVWSLPSVLQWQNYVTAWVSAKMGTYFMNSVWVVGGSIVLTIAIAAPAAYVLARYKFFGNSGIMSLFLAGLGVPVQLLLVPLFTLLNKIHLTNSLTGLILVYTAVSLPFTIFLLLGFFKTLPSELEESAAIDGASEVTTYYKIMFPLALPGVVTAAILNFIVIWSEYLLALVLINDENKRTLSLGVYNLKNTMTYTSDWVGMFAGVVILLLPSMIIFAVLSEKIASGMTVGATKG</sequence>
<protein>
    <submittedName>
        <fullName evidence="9">Carbohydrate ABC transporter permease</fullName>
    </submittedName>
</protein>
<evidence type="ECO:0000256" key="4">
    <source>
        <dbReference type="ARBA" id="ARBA00022692"/>
    </source>
</evidence>
<feature type="transmembrane region" description="Helical" evidence="7">
    <location>
        <begin position="21"/>
        <end position="41"/>
    </location>
</feature>
<dbReference type="PANTHER" id="PTHR32243">
    <property type="entry name" value="MALTOSE TRANSPORT SYSTEM PERMEASE-RELATED"/>
    <property type="match status" value="1"/>
</dbReference>
<evidence type="ECO:0000256" key="3">
    <source>
        <dbReference type="ARBA" id="ARBA00022475"/>
    </source>
</evidence>
<comment type="subcellular location">
    <subcellularLocation>
        <location evidence="1 7">Cell membrane</location>
        <topology evidence="1 7">Multi-pass membrane protein</topology>
    </subcellularLocation>
</comment>
<dbReference type="InterPro" id="IPR000515">
    <property type="entry name" value="MetI-like"/>
</dbReference>
<feature type="domain" description="ABC transmembrane type-1" evidence="8">
    <location>
        <begin position="79"/>
        <end position="272"/>
    </location>
</feature>
<feature type="transmembrane region" description="Helical" evidence="7">
    <location>
        <begin position="251"/>
        <end position="272"/>
    </location>
</feature>
<dbReference type="EMBL" id="JAQAGZ010000021">
    <property type="protein sequence ID" value="MCZ8516045.1"/>
    <property type="molecule type" value="Genomic_DNA"/>
</dbReference>
<dbReference type="Gene3D" id="1.10.3720.10">
    <property type="entry name" value="MetI-like"/>
    <property type="match status" value="1"/>
</dbReference>
<proteinExistence type="inferred from homology"/>
<keyword evidence="10" id="KW-1185">Reference proteome</keyword>
<evidence type="ECO:0000256" key="6">
    <source>
        <dbReference type="ARBA" id="ARBA00023136"/>
    </source>
</evidence>
<feature type="transmembrane region" description="Helical" evidence="7">
    <location>
        <begin position="150"/>
        <end position="170"/>
    </location>
</feature>
<feature type="transmembrane region" description="Helical" evidence="7">
    <location>
        <begin position="117"/>
        <end position="138"/>
    </location>
</feature>
<evidence type="ECO:0000256" key="2">
    <source>
        <dbReference type="ARBA" id="ARBA00022448"/>
    </source>
</evidence>
<dbReference type="InterPro" id="IPR050901">
    <property type="entry name" value="BP-dep_ABC_trans_perm"/>
</dbReference>
<evidence type="ECO:0000259" key="8">
    <source>
        <dbReference type="PROSITE" id="PS50928"/>
    </source>
</evidence>
<dbReference type="RefSeq" id="WP_269884578.1">
    <property type="nucleotide sequence ID" value="NZ_JAQAGZ010000021.1"/>
</dbReference>
<feature type="transmembrane region" description="Helical" evidence="7">
    <location>
        <begin position="199"/>
        <end position="226"/>
    </location>
</feature>
<keyword evidence="6 7" id="KW-0472">Membrane</keyword>